<reference evidence="1" key="2">
    <citation type="journal article" date="2015" name="Data Brief">
        <title>Shoot transcriptome of the giant reed, Arundo donax.</title>
        <authorList>
            <person name="Barrero R.A."/>
            <person name="Guerrero F.D."/>
            <person name="Moolhuijzen P."/>
            <person name="Goolsby J.A."/>
            <person name="Tidwell J."/>
            <person name="Bellgard S.E."/>
            <person name="Bellgard M.I."/>
        </authorList>
    </citation>
    <scope>NUCLEOTIDE SEQUENCE</scope>
    <source>
        <tissue evidence="1">Shoot tissue taken approximately 20 cm above the soil surface</tissue>
    </source>
</reference>
<dbReference type="AlphaFoldDB" id="A0A0A8Z5X1"/>
<evidence type="ECO:0000313" key="1">
    <source>
        <dbReference type="EMBL" id="JAD34819.1"/>
    </source>
</evidence>
<reference evidence="1" key="1">
    <citation type="submission" date="2014-09" db="EMBL/GenBank/DDBJ databases">
        <authorList>
            <person name="Magalhaes I.L.F."/>
            <person name="Oliveira U."/>
            <person name="Santos F.R."/>
            <person name="Vidigal T.H.D.A."/>
            <person name="Brescovit A.D."/>
            <person name="Santos A.J."/>
        </authorList>
    </citation>
    <scope>NUCLEOTIDE SEQUENCE</scope>
    <source>
        <tissue evidence="1">Shoot tissue taken approximately 20 cm above the soil surface</tissue>
    </source>
</reference>
<accession>A0A0A8Z5X1</accession>
<protein>
    <submittedName>
        <fullName evidence="1">Uncharacterized protein</fullName>
    </submittedName>
</protein>
<dbReference type="EMBL" id="GBRH01263076">
    <property type="protein sequence ID" value="JAD34819.1"/>
    <property type="molecule type" value="Transcribed_RNA"/>
</dbReference>
<organism evidence="1">
    <name type="scientific">Arundo donax</name>
    <name type="common">Giant reed</name>
    <name type="synonym">Donax arundinaceus</name>
    <dbReference type="NCBI Taxonomy" id="35708"/>
    <lineage>
        <taxon>Eukaryota</taxon>
        <taxon>Viridiplantae</taxon>
        <taxon>Streptophyta</taxon>
        <taxon>Embryophyta</taxon>
        <taxon>Tracheophyta</taxon>
        <taxon>Spermatophyta</taxon>
        <taxon>Magnoliopsida</taxon>
        <taxon>Liliopsida</taxon>
        <taxon>Poales</taxon>
        <taxon>Poaceae</taxon>
        <taxon>PACMAD clade</taxon>
        <taxon>Arundinoideae</taxon>
        <taxon>Arundineae</taxon>
        <taxon>Arundo</taxon>
    </lineage>
</organism>
<name>A0A0A8Z5X1_ARUDO</name>
<sequence>MLKLSLFPKSLGAIHVDYTQLLPSCVDAKCRKRQKCIILKLGTTLR</sequence>
<proteinExistence type="predicted"/>